<evidence type="ECO:0000259" key="15">
    <source>
        <dbReference type="Pfam" id="PF01529"/>
    </source>
</evidence>
<dbReference type="EC" id="2.3.1.225" evidence="14"/>
<comment type="catalytic activity">
    <reaction evidence="12 14">
        <text>L-cysteinyl-[protein] + hexadecanoyl-CoA = S-hexadecanoyl-L-cysteinyl-[protein] + CoA</text>
        <dbReference type="Rhea" id="RHEA:36683"/>
        <dbReference type="Rhea" id="RHEA-COMP:10131"/>
        <dbReference type="Rhea" id="RHEA-COMP:11032"/>
        <dbReference type="ChEBI" id="CHEBI:29950"/>
        <dbReference type="ChEBI" id="CHEBI:57287"/>
        <dbReference type="ChEBI" id="CHEBI:57379"/>
        <dbReference type="ChEBI" id="CHEBI:74151"/>
        <dbReference type="EC" id="2.3.1.225"/>
    </reaction>
</comment>
<evidence type="ECO:0000256" key="9">
    <source>
        <dbReference type="ARBA" id="ARBA00023043"/>
    </source>
</evidence>
<dbReference type="Pfam" id="PF12796">
    <property type="entry name" value="Ank_2"/>
    <property type="match status" value="2"/>
</dbReference>
<sequence>MSKEVVDTISKACAYGDFDKLKQFFSEDPASINQPDESGYYPLQWAALNNRTVEVNYLLSVGASMNAADGTGQTALHWAAVRGSLPVIEALMRAHADHEMRDNRGYTITHVAAQYGQTAVLYHLALKWNVDVDTHDADGRTPLHWAAYKGFPDTIRLLLTLDARYTLADKEGCTPLHWAAIKGNGEACTVLLQGGSVNVLTYKDVTGLTPAQLALEKGHRYLGLHLAEYKRKQDGDGLFGRNGRLSWLTNTQLAPALWVYAVLLSTTFMYKVMGSTQSEPTGQLLSVFSWSVVISVALGLFFLYKTTTADPGFIPTGADTNSKDKDIESETSRMLSSQHKVLDSPALWAGNWGQLCVSCRIVRPLRAKHCQVTDRCIEVYDHYCPWVGNAIGKGNRHFFLVFVWLELYGMIISAIVGLVQIQAHLHTNRINMSTMAWLVGFEVVDVFVLIATAALAIAQASQVARNVTTNELANWHRYKYLHGPDGSFVNPFSHSCWENCTESFTPAQQKMAPVYLSHSNKLHAGSAGNV</sequence>
<keyword evidence="5 14" id="KW-0812">Transmembrane</keyword>
<comment type="subcellular location">
    <subcellularLocation>
        <location evidence="1">Endomembrane system</location>
        <topology evidence="1">Multi-pass membrane protein</topology>
    </subcellularLocation>
    <subcellularLocation>
        <location evidence="2">Golgi apparatus membrane</location>
    </subcellularLocation>
</comment>
<dbReference type="FunFam" id="1.25.40.20:FF:000300">
    <property type="entry name" value="S-acyltransferase"/>
    <property type="match status" value="1"/>
</dbReference>
<dbReference type="Pfam" id="PF01529">
    <property type="entry name" value="DHHC"/>
    <property type="match status" value="1"/>
</dbReference>
<dbReference type="GO" id="GO:0000139">
    <property type="term" value="C:Golgi membrane"/>
    <property type="evidence" value="ECO:0007669"/>
    <property type="project" value="UniProtKB-SubCell"/>
</dbReference>
<evidence type="ECO:0000256" key="6">
    <source>
        <dbReference type="ARBA" id="ARBA00022737"/>
    </source>
</evidence>
<evidence type="ECO:0000256" key="12">
    <source>
        <dbReference type="ARBA" id="ARBA00048048"/>
    </source>
</evidence>
<dbReference type="PROSITE" id="PS50088">
    <property type="entry name" value="ANK_REPEAT"/>
    <property type="match status" value="4"/>
</dbReference>
<evidence type="ECO:0000256" key="13">
    <source>
        <dbReference type="PROSITE-ProRule" id="PRU00023"/>
    </source>
</evidence>
<name>A0A7R9V718_9CHLO</name>
<dbReference type="PROSITE" id="PS50216">
    <property type="entry name" value="DHHC"/>
    <property type="match status" value="1"/>
</dbReference>
<dbReference type="InterPro" id="IPR002110">
    <property type="entry name" value="Ankyrin_rpt"/>
</dbReference>
<evidence type="ECO:0000256" key="2">
    <source>
        <dbReference type="ARBA" id="ARBA00004394"/>
    </source>
</evidence>
<keyword evidence="4 14" id="KW-0808">Transferase</keyword>
<evidence type="ECO:0000256" key="8">
    <source>
        <dbReference type="ARBA" id="ARBA00023034"/>
    </source>
</evidence>
<feature type="repeat" description="ANK" evidence="13">
    <location>
        <begin position="171"/>
        <end position="196"/>
    </location>
</feature>
<comment type="similarity">
    <text evidence="3 14">Belongs to the DHHC palmitoyltransferase family.</text>
</comment>
<evidence type="ECO:0000256" key="4">
    <source>
        <dbReference type="ARBA" id="ARBA00022679"/>
    </source>
</evidence>
<evidence type="ECO:0000256" key="5">
    <source>
        <dbReference type="ARBA" id="ARBA00022692"/>
    </source>
</evidence>
<feature type="repeat" description="ANK" evidence="13">
    <location>
        <begin position="138"/>
        <end position="170"/>
    </location>
</feature>
<accession>A0A7R9V718</accession>
<keyword evidence="7 14" id="KW-1133">Transmembrane helix</keyword>
<keyword evidence="11" id="KW-0449">Lipoprotein</keyword>
<keyword evidence="6" id="KW-0677">Repeat</keyword>
<feature type="transmembrane region" description="Helical" evidence="14">
    <location>
        <begin position="253"/>
        <end position="272"/>
    </location>
</feature>
<dbReference type="InterPro" id="IPR001594">
    <property type="entry name" value="Palmitoyltrfase_DHHC"/>
</dbReference>
<keyword evidence="10 14" id="KW-0472">Membrane</keyword>
<feature type="domain" description="Palmitoyltransferase DHHC" evidence="15">
    <location>
        <begin position="354"/>
        <end position="475"/>
    </location>
</feature>
<evidence type="ECO:0000256" key="3">
    <source>
        <dbReference type="ARBA" id="ARBA00008574"/>
    </source>
</evidence>
<keyword evidence="14" id="KW-0012">Acyltransferase</keyword>
<gene>
    <name evidence="16" type="ORF">CEUR00632_LOCUS6876</name>
</gene>
<feature type="transmembrane region" description="Helical" evidence="14">
    <location>
        <begin position="398"/>
        <end position="423"/>
    </location>
</feature>
<dbReference type="AlphaFoldDB" id="A0A7R9V718"/>
<evidence type="ECO:0000256" key="10">
    <source>
        <dbReference type="ARBA" id="ARBA00023136"/>
    </source>
</evidence>
<dbReference type="GO" id="GO:0019706">
    <property type="term" value="F:protein-cysteine S-palmitoyltransferase activity"/>
    <property type="evidence" value="ECO:0007669"/>
    <property type="project" value="UniProtKB-EC"/>
</dbReference>
<feature type="repeat" description="ANK" evidence="13">
    <location>
        <begin position="38"/>
        <end position="70"/>
    </location>
</feature>
<dbReference type="Gene3D" id="1.25.40.20">
    <property type="entry name" value="Ankyrin repeat-containing domain"/>
    <property type="match status" value="2"/>
</dbReference>
<dbReference type="SMART" id="SM00248">
    <property type="entry name" value="ANK"/>
    <property type="match status" value="5"/>
</dbReference>
<dbReference type="PANTHER" id="PTHR24161">
    <property type="entry name" value="ANK_REP_REGION DOMAIN-CONTAINING PROTEIN-RELATED"/>
    <property type="match status" value="1"/>
</dbReference>
<organism evidence="16">
    <name type="scientific">Chlamydomonas euryale</name>
    <dbReference type="NCBI Taxonomy" id="1486919"/>
    <lineage>
        <taxon>Eukaryota</taxon>
        <taxon>Viridiplantae</taxon>
        <taxon>Chlorophyta</taxon>
        <taxon>core chlorophytes</taxon>
        <taxon>Chlorophyceae</taxon>
        <taxon>CS clade</taxon>
        <taxon>Chlamydomonadales</taxon>
        <taxon>Chlamydomonadaceae</taxon>
        <taxon>Chlamydomonas</taxon>
    </lineage>
</organism>
<dbReference type="SUPFAM" id="SSF48403">
    <property type="entry name" value="Ankyrin repeat"/>
    <property type="match status" value="1"/>
</dbReference>
<evidence type="ECO:0000256" key="11">
    <source>
        <dbReference type="ARBA" id="ARBA00023288"/>
    </source>
</evidence>
<feature type="transmembrane region" description="Helical" evidence="14">
    <location>
        <begin position="435"/>
        <end position="458"/>
    </location>
</feature>
<dbReference type="PANTHER" id="PTHR24161:SF17">
    <property type="entry name" value="PALMITOYLTRANSFERASE"/>
    <property type="match status" value="1"/>
</dbReference>
<dbReference type="EMBL" id="HBEC01014839">
    <property type="protein sequence ID" value="CAD8286838.1"/>
    <property type="molecule type" value="Transcribed_RNA"/>
</dbReference>
<dbReference type="PROSITE" id="PS50297">
    <property type="entry name" value="ANK_REP_REGION"/>
    <property type="match status" value="4"/>
</dbReference>
<reference evidence="16" key="1">
    <citation type="submission" date="2021-01" db="EMBL/GenBank/DDBJ databases">
        <authorList>
            <person name="Corre E."/>
            <person name="Pelletier E."/>
            <person name="Niang G."/>
            <person name="Scheremetjew M."/>
            <person name="Finn R."/>
            <person name="Kale V."/>
            <person name="Holt S."/>
            <person name="Cochrane G."/>
            <person name="Meng A."/>
            <person name="Brown T."/>
            <person name="Cohen L."/>
        </authorList>
    </citation>
    <scope>NUCLEOTIDE SEQUENCE</scope>
    <source>
        <strain evidence="16">CCMP219</strain>
    </source>
</reference>
<evidence type="ECO:0000256" key="14">
    <source>
        <dbReference type="RuleBase" id="RU079119"/>
    </source>
</evidence>
<dbReference type="InterPro" id="IPR036770">
    <property type="entry name" value="Ankyrin_rpt-contain_sf"/>
</dbReference>
<evidence type="ECO:0000313" key="16">
    <source>
        <dbReference type="EMBL" id="CAD8286838.1"/>
    </source>
</evidence>
<comment type="domain">
    <text evidence="14">The DHHC domain is required for palmitoyltransferase activity.</text>
</comment>
<feature type="repeat" description="ANK" evidence="13">
    <location>
        <begin position="71"/>
        <end position="103"/>
    </location>
</feature>
<protein>
    <recommendedName>
        <fullName evidence="14">S-acyltransferase</fullName>
        <ecNumber evidence="14">2.3.1.225</ecNumber>
    </recommendedName>
    <alternativeName>
        <fullName evidence="14">Palmitoyltransferase</fullName>
    </alternativeName>
</protein>
<evidence type="ECO:0000256" key="1">
    <source>
        <dbReference type="ARBA" id="ARBA00004127"/>
    </source>
</evidence>
<proteinExistence type="inferred from homology"/>
<keyword evidence="9 13" id="KW-0040">ANK repeat</keyword>
<evidence type="ECO:0000256" key="7">
    <source>
        <dbReference type="ARBA" id="ARBA00022989"/>
    </source>
</evidence>
<keyword evidence="8" id="KW-0333">Golgi apparatus</keyword>
<feature type="transmembrane region" description="Helical" evidence="14">
    <location>
        <begin position="284"/>
        <end position="304"/>
    </location>
</feature>